<evidence type="ECO:0008006" key="4">
    <source>
        <dbReference type="Google" id="ProtNLM"/>
    </source>
</evidence>
<organism evidence="2 3">
    <name type="scientific">Methylotenera mobilis (strain JLW8 / ATCC BAA-1282 / DSM 17540)</name>
    <dbReference type="NCBI Taxonomy" id="583345"/>
    <lineage>
        <taxon>Bacteria</taxon>
        <taxon>Pseudomonadati</taxon>
        <taxon>Pseudomonadota</taxon>
        <taxon>Betaproteobacteria</taxon>
        <taxon>Nitrosomonadales</taxon>
        <taxon>Methylophilaceae</taxon>
        <taxon>Methylotenera</taxon>
    </lineage>
</organism>
<evidence type="ECO:0000313" key="3">
    <source>
        <dbReference type="Proteomes" id="UP000002742"/>
    </source>
</evidence>
<dbReference type="AlphaFoldDB" id="C6WW05"/>
<reference evidence="2 3" key="2">
    <citation type="journal article" date="2011" name="J. Bacteriol.">
        <title>Genomes of three methylotrophs from a single niche uncover genetic and metabolic divergence of Methylophilaceae.</title>
        <authorList>
            <person name="Lapidus A."/>
            <person name="Clum A."/>
            <person name="Labutti K."/>
            <person name="Kaluzhnaya M.G."/>
            <person name="Lim S."/>
            <person name="Beck D.A."/>
            <person name="Glavina Del Rio T."/>
            <person name="Nolan M."/>
            <person name="Mavromatis K."/>
            <person name="Huntemann M."/>
            <person name="Lucas S."/>
            <person name="Lidstrom M.E."/>
            <person name="Ivanova N."/>
            <person name="Chistoserdova L."/>
        </authorList>
    </citation>
    <scope>NUCLEOTIDE SEQUENCE [LARGE SCALE GENOMIC DNA]</scope>
    <source>
        <strain evidence="3">JLW8 / ATCC BAA-1282 / DSM 17540</strain>
    </source>
</reference>
<keyword evidence="1" id="KW-1133">Transmembrane helix</keyword>
<feature type="transmembrane region" description="Helical" evidence="1">
    <location>
        <begin position="42"/>
        <end position="60"/>
    </location>
</feature>
<dbReference type="OrthoDB" id="8759523at2"/>
<dbReference type="STRING" id="583345.Mmol_1198"/>
<keyword evidence="3" id="KW-1185">Reference proteome</keyword>
<accession>C6WW05</accession>
<dbReference type="InterPro" id="IPR012902">
    <property type="entry name" value="N_methyl_site"/>
</dbReference>
<evidence type="ECO:0000256" key="1">
    <source>
        <dbReference type="SAM" id="Phobius"/>
    </source>
</evidence>
<dbReference type="Proteomes" id="UP000002742">
    <property type="component" value="Chromosome"/>
</dbReference>
<keyword evidence="1" id="KW-0812">Transmembrane</keyword>
<dbReference type="Pfam" id="PF07963">
    <property type="entry name" value="N_methyl"/>
    <property type="match status" value="1"/>
</dbReference>
<dbReference type="EMBL" id="CP001672">
    <property type="protein sequence ID" value="ACT48104.1"/>
    <property type="molecule type" value="Genomic_DNA"/>
</dbReference>
<evidence type="ECO:0000313" key="2">
    <source>
        <dbReference type="EMBL" id="ACT48104.1"/>
    </source>
</evidence>
<name>C6WW05_METML</name>
<proteinExistence type="predicted"/>
<protein>
    <recommendedName>
        <fullName evidence="4">MSHA pilin protein MshD</fullName>
    </recommendedName>
</protein>
<dbReference type="HOGENOM" id="CLU_110706_1_0_4"/>
<keyword evidence="1" id="KW-0472">Membrane</keyword>
<reference evidence="3" key="1">
    <citation type="submission" date="2009-07" db="EMBL/GenBank/DDBJ databases">
        <title>Complete sequence of Methylotenera mobilis JLW8.</title>
        <authorList>
            <consortium name="US DOE Joint Genome Institute"/>
            <person name="Lucas S."/>
            <person name="Copeland A."/>
            <person name="Lapidus A."/>
            <person name="Glavina del Rio T."/>
            <person name="Tice H."/>
            <person name="Bruce D."/>
            <person name="Goodwin L."/>
            <person name="Pitluck S."/>
            <person name="LaButti K.M."/>
            <person name="Clum A."/>
            <person name="Larimer F."/>
            <person name="Land M."/>
            <person name="Hauser L."/>
            <person name="Kyrpides N."/>
            <person name="Mikhailova N."/>
            <person name="Kayluzhnaya M."/>
            <person name="Chistoserdova L."/>
        </authorList>
    </citation>
    <scope>NUCLEOTIDE SEQUENCE [LARGE SCALE GENOMIC DNA]</scope>
    <source>
        <strain evidence="3">JLW8 / ATCC BAA-1282 / DSM 17540</strain>
    </source>
</reference>
<dbReference type="RefSeq" id="WP_015832139.1">
    <property type="nucleotide sequence ID" value="NC_012968.1"/>
</dbReference>
<sequence length="225" mass="23184">MFDKPNQLPAHARHAGAIKPSIPVALASAETTTQRGVTLVELVVFIVIIGVALAGVLKVLEITGRSSADPLVRKQALSIAESLLLEIQQQPFTFCDPDDANASTATTTTGCATQTQDIDPAGAGAIAGPFPSSESRYSNTNPFDNVADYGGFSMPNAACAGICNPNDTTPLAGLGTYAAAVTISRAGGFFGLSNDAALKISVRVTGPANTDVTLSGYRVRYAPNI</sequence>
<gene>
    <name evidence="2" type="ordered locus">Mmol_1198</name>
</gene>
<dbReference type="PROSITE" id="PS00409">
    <property type="entry name" value="PROKAR_NTER_METHYL"/>
    <property type="match status" value="1"/>
</dbReference>
<dbReference type="eggNOG" id="COG4967">
    <property type="taxonomic scope" value="Bacteria"/>
</dbReference>
<dbReference type="KEGG" id="mmb:Mmol_1198"/>